<evidence type="ECO:0000256" key="1">
    <source>
        <dbReference type="SAM" id="MobiDB-lite"/>
    </source>
</evidence>
<dbReference type="Proteomes" id="UP001345691">
    <property type="component" value="Unassembled WGS sequence"/>
</dbReference>
<evidence type="ECO:0000313" key="2">
    <source>
        <dbReference type="EMBL" id="KAK5063437.1"/>
    </source>
</evidence>
<organism evidence="2 3">
    <name type="scientific">Exophiala sideris</name>
    <dbReference type="NCBI Taxonomy" id="1016849"/>
    <lineage>
        <taxon>Eukaryota</taxon>
        <taxon>Fungi</taxon>
        <taxon>Dikarya</taxon>
        <taxon>Ascomycota</taxon>
        <taxon>Pezizomycotina</taxon>
        <taxon>Eurotiomycetes</taxon>
        <taxon>Chaetothyriomycetidae</taxon>
        <taxon>Chaetothyriales</taxon>
        <taxon>Herpotrichiellaceae</taxon>
        <taxon>Exophiala</taxon>
    </lineage>
</organism>
<sequence length="193" mass="22093">MVRTKQACRKRTADASRASLPAKDSQQLTEDFVNELLGAFQSQQHPWKSNLGFINAIIEDIWEHQGPIPDGQYIEISQEKADDGENRYNARVEEVNREDDMDDFKDAMAEALTEFNAFKKAETKKLQKRTKRSADDEIEAWRALNQSLEVLDEARKRVKVRAADDEEDRTEADKTEDDASSDDDSESDEHLQG</sequence>
<feature type="compositionally biased region" description="Basic residues" evidence="1">
    <location>
        <begin position="1"/>
        <end position="10"/>
    </location>
</feature>
<evidence type="ECO:0000313" key="3">
    <source>
        <dbReference type="Proteomes" id="UP001345691"/>
    </source>
</evidence>
<name>A0ABR0JG05_9EURO</name>
<reference evidence="2 3" key="1">
    <citation type="submission" date="2023-08" db="EMBL/GenBank/DDBJ databases">
        <title>Black Yeasts Isolated from many extreme environments.</title>
        <authorList>
            <person name="Coleine C."/>
            <person name="Stajich J.E."/>
            <person name="Selbmann L."/>
        </authorList>
    </citation>
    <scope>NUCLEOTIDE SEQUENCE [LARGE SCALE GENOMIC DNA]</scope>
    <source>
        <strain evidence="2 3">CCFEE 6328</strain>
    </source>
</reference>
<feature type="region of interest" description="Disordered" evidence="1">
    <location>
        <begin position="159"/>
        <end position="193"/>
    </location>
</feature>
<proteinExistence type="predicted"/>
<feature type="compositionally biased region" description="Acidic residues" evidence="1">
    <location>
        <begin position="164"/>
        <end position="187"/>
    </location>
</feature>
<keyword evidence="3" id="KW-1185">Reference proteome</keyword>
<gene>
    <name evidence="2" type="ORF">LTR69_004143</name>
</gene>
<accession>A0ABR0JG05</accession>
<comment type="caution">
    <text evidence="2">The sequence shown here is derived from an EMBL/GenBank/DDBJ whole genome shotgun (WGS) entry which is preliminary data.</text>
</comment>
<feature type="region of interest" description="Disordered" evidence="1">
    <location>
        <begin position="1"/>
        <end position="24"/>
    </location>
</feature>
<dbReference type="EMBL" id="JAVRRF010000007">
    <property type="protein sequence ID" value="KAK5063437.1"/>
    <property type="molecule type" value="Genomic_DNA"/>
</dbReference>
<protein>
    <submittedName>
        <fullName evidence="2">Uncharacterized protein</fullName>
    </submittedName>
</protein>